<dbReference type="KEGG" id="talb:FTW19_05340"/>
<dbReference type="SUPFAM" id="SSF49785">
    <property type="entry name" value="Galactose-binding domain-like"/>
    <property type="match status" value="1"/>
</dbReference>
<proteinExistence type="predicted"/>
<dbReference type="SUPFAM" id="SSF51126">
    <property type="entry name" value="Pectin lyase-like"/>
    <property type="match status" value="2"/>
</dbReference>
<dbReference type="OrthoDB" id="1089471at2"/>
<name>A0A5B9E7E9_9BACT</name>
<evidence type="ECO:0000256" key="2">
    <source>
        <dbReference type="SAM" id="Phobius"/>
    </source>
</evidence>
<gene>
    <name evidence="4" type="ORF">FTW19_05340</name>
</gene>
<organism evidence="4 5">
    <name type="scientific">Terriglobus albidus</name>
    <dbReference type="NCBI Taxonomy" id="1592106"/>
    <lineage>
        <taxon>Bacteria</taxon>
        <taxon>Pseudomonadati</taxon>
        <taxon>Acidobacteriota</taxon>
        <taxon>Terriglobia</taxon>
        <taxon>Terriglobales</taxon>
        <taxon>Acidobacteriaceae</taxon>
        <taxon>Terriglobus</taxon>
    </lineage>
</organism>
<evidence type="ECO:0000313" key="5">
    <source>
        <dbReference type="Proteomes" id="UP000321820"/>
    </source>
</evidence>
<dbReference type="InterPro" id="IPR008979">
    <property type="entry name" value="Galactose-bd-like_sf"/>
</dbReference>
<keyword evidence="5" id="KW-1185">Reference proteome</keyword>
<dbReference type="InterPro" id="IPR000421">
    <property type="entry name" value="FA58C"/>
</dbReference>
<dbReference type="Gene3D" id="2.60.120.260">
    <property type="entry name" value="Galactose-binding domain-like"/>
    <property type="match status" value="1"/>
</dbReference>
<accession>A0A5B9E7E9</accession>
<protein>
    <recommendedName>
        <fullName evidence="3">F5/8 type C domain-containing protein</fullName>
    </recommendedName>
</protein>
<evidence type="ECO:0000313" key="4">
    <source>
        <dbReference type="EMBL" id="QEE27484.1"/>
    </source>
</evidence>
<dbReference type="AlphaFoldDB" id="A0A5B9E7E9"/>
<feature type="domain" description="F5/8 type C" evidence="3">
    <location>
        <begin position="741"/>
        <end position="879"/>
    </location>
</feature>
<reference evidence="4 5" key="1">
    <citation type="submission" date="2019-08" db="EMBL/GenBank/DDBJ databases">
        <title>Complete genome sequence of Terriglobus albidus strain ORNL.</title>
        <authorList>
            <person name="Podar M."/>
        </authorList>
    </citation>
    <scope>NUCLEOTIDE SEQUENCE [LARGE SCALE GENOMIC DNA]</scope>
    <source>
        <strain evidence="4 5">ORNL</strain>
    </source>
</reference>
<dbReference type="InterPro" id="IPR039448">
    <property type="entry name" value="Beta_helix"/>
</dbReference>
<keyword evidence="2" id="KW-1133">Transmembrane helix</keyword>
<keyword evidence="2" id="KW-0812">Transmembrane</keyword>
<evidence type="ECO:0000259" key="3">
    <source>
        <dbReference type="PROSITE" id="PS50022"/>
    </source>
</evidence>
<dbReference type="InterPro" id="IPR012334">
    <property type="entry name" value="Pectin_lyas_fold"/>
</dbReference>
<dbReference type="Pfam" id="PF13229">
    <property type="entry name" value="Beta_helix"/>
    <property type="match status" value="2"/>
</dbReference>
<dbReference type="PROSITE" id="PS50022">
    <property type="entry name" value="FA58C_3"/>
    <property type="match status" value="1"/>
</dbReference>
<feature type="transmembrane region" description="Helical" evidence="2">
    <location>
        <begin position="69"/>
        <end position="91"/>
    </location>
</feature>
<dbReference type="Proteomes" id="UP000321820">
    <property type="component" value="Chromosome"/>
</dbReference>
<dbReference type="EMBL" id="CP042806">
    <property type="protein sequence ID" value="QEE27484.1"/>
    <property type="molecule type" value="Genomic_DNA"/>
</dbReference>
<dbReference type="Gene3D" id="2.160.20.10">
    <property type="entry name" value="Single-stranded right-handed beta-helix, Pectin lyase-like"/>
    <property type="match status" value="2"/>
</dbReference>
<keyword evidence="2" id="KW-0472">Membrane</keyword>
<dbReference type="SMART" id="SM00710">
    <property type="entry name" value="PbH1"/>
    <property type="match status" value="9"/>
</dbReference>
<sequence length="879" mass="92274">MYRVAGGRSHADRDTHQRAARTSRTFARMYTCTFCIRNVPLPSPVAPQTETCMQTSSLYRSTHRAKPGLKALAVLLFSPTVLLFSPTLMLAQGPRHPGLYLPPVSSYVVAPTETAVQLQFGTVPLATVQTQLNAARVANPDSPIVLTLTGTYWVRSAPLVLPSKTSVVLYGTIAAFPGATASSLISISGQSKVAIAGGVLEGNFANLSGIDAEASTKINIDSVTIRNTGRDAIVLSGNGNTVFDSGSAITRCDIAGSAANGITVENITQALLLDNFVHANRGTGVQLSAAHSSVTNNEISGNRIGVFADANNNLISDNDLSDNSQSGVQLASISSVTSIMRNVIRHNGVSGIDFDGTGNFIFDNVLANQNDLADRSSANYVVAHGTPLNAPASTYFYPPTIDNQHNDPILNGVSRADVTVNGGNLNDVQTAYNAALAANPGSYIVLHMNGTFTMDGTSPLTLSSNTAVLLNGTISVTSKPAQVITATNPASFVSISGGTIDMNGQGKITGILFPSSTNANIDHVTVINGGIPTVRTSGGMIQLQRGGGYSILYRNTVNMSGGRCIWTEHSNAHYVVMENKVSNCNMDGVDLDAATSNSFAIDNSNIDNVRYGVFIEQSDSFNKIYGNYTTTRDYASPTGHGIGVYNNATASSTRAVTDGNVAFSNVNDVVSNGLRIGSIATASGGVAESAHTFFFNNVATNNGGNAILFDTQFPGSVENYLSQTVLAGNKNNISQQNTNGAAPPDFFNPMSAIDLALSRPVTVSSTATGSDPANAVDSLAFTGWKAGGSSEEWLTVDLGSSTSFQRVVVNPSTLLGLLQPIQLQSSDDGVNFSDIRSVGLPGSVRTFLFKAVSARYLRVNVRSIPGVEINLREVGVYPQ</sequence>
<feature type="region of interest" description="Disordered" evidence="1">
    <location>
        <begin position="1"/>
        <end position="20"/>
    </location>
</feature>
<dbReference type="Pfam" id="PF00754">
    <property type="entry name" value="F5_F8_type_C"/>
    <property type="match status" value="1"/>
</dbReference>
<evidence type="ECO:0000256" key="1">
    <source>
        <dbReference type="SAM" id="MobiDB-lite"/>
    </source>
</evidence>
<dbReference type="InterPro" id="IPR011050">
    <property type="entry name" value="Pectin_lyase_fold/virulence"/>
</dbReference>
<dbReference type="InterPro" id="IPR006626">
    <property type="entry name" value="PbH1"/>
</dbReference>